<evidence type="ECO:0000313" key="2">
    <source>
        <dbReference type="Proteomes" id="UP000217676"/>
    </source>
</evidence>
<reference evidence="1 2" key="1">
    <citation type="journal article" date="2016" name="Genome Announc.">
        <title>Complete Genome Sequence of Thiostrepton-Producing Streptomyces laurentii ATCC 31255.</title>
        <authorList>
            <person name="Doi K."/>
            <person name="Fujino Y."/>
            <person name="Nagayoshi Y."/>
            <person name="Ohshima T."/>
            <person name="Ogata S."/>
        </authorList>
    </citation>
    <scope>NUCLEOTIDE SEQUENCE [LARGE SCALE GENOMIC DNA]</scope>
    <source>
        <strain evidence="1 2">ATCC 31255</strain>
    </source>
</reference>
<dbReference type="AlphaFoldDB" id="A0A160P6Z9"/>
<sequence length="70" mass="7501">MSSGTPMSPIPFAPAGLSRRARSLVKADGIRLPRQDLRRDRAAWLAHGISATEINRAAAGLRRRTAVGPP</sequence>
<dbReference type="KEGG" id="slau:SLA_6803"/>
<keyword evidence="2" id="KW-1185">Reference proteome</keyword>
<proteinExistence type="predicted"/>
<dbReference type="Proteomes" id="UP000217676">
    <property type="component" value="Chromosome"/>
</dbReference>
<gene>
    <name evidence="1" type="ORF">SLA_6803</name>
</gene>
<protein>
    <submittedName>
        <fullName evidence="1">Uncharacterized protein</fullName>
    </submittedName>
</protein>
<accession>A0A160P6Z9</accession>
<dbReference type="EMBL" id="AP017424">
    <property type="protein sequence ID" value="BAU87669.1"/>
    <property type="molecule type" value="Genomic_DNA"/>
</dbReference>
<name>A0A160P6Z9_STRLU</name>
<evidence type="ECO:0000313" key="1">
    <source>
        <dbReference type="EMBL" id="BAU87669.1"/>
    </source>
</evidence>
<organism evidence="1 2">
    <name type="scientific">Streptomyces laurentii</name>
    <dbReference type="NCBI Taxonomy" id="39478"/>
    <lineage>
        <taxon>Bacteria</taxon>
        <taxon>Bacillati</taxon>
        <taxon>Actinomycetota</taxon>
        <taxon>Actinomycetes</taxon>
        <taxon>Kitasatosporales</taxon>
        <taxon>Streptomycetaceae</taxon>
        <taxon>Streptomyces</taxon>
    </lineage>
</organism>